<dbReference type="InterPro" id="IPR036397">
    <property type="entry name" value="RNaseH_sf"/>
</dbReference>
<dbReference type="AlphaFoldDB" id="A0AAQ4PTW2"/>
<dbReference type="PANTHER" id="PTHR46791">
    <property type="entry name" value="EXPRESSED PROTEIN"/>
    <property type="match status" value="1"/>
</dbReference>
<reference evidence="2" key="3">
    <citation type="submission" date="2025-09" db="UniProtKB">
        <authorList>
            <consortium name="Ensembl"/>
        </authorList>
    </citation>
    <scope>IDENTIFICATION</scope>
</reference>
<dbReference type="PANTHER" id="PTHR46791:SF4">
    <property type="match status" value="1"/>
</dbReference>
<protein>
    <recommendedName>
        <fullName evidence="1">Integrase core domain-containing protein</fullName>
    </recommendedName>
</protein>
<dbReference type="Gene3D" id="3.30.420.10">
    <property type="entry name" value="Ribonuclease H-like superfamily/Ribonuclease H"/>
    <property type="match status" value="1"/>
</dbReference>
<dbReference type="SUPFAM" id="SSF53098">
    <property type="entry name" value="Ribonuclease H-like"/>
    <property type="match status" value="1"/>
</dbReference>
<feature type="domain" description="Integrase core" evidence="1">
    <location>
        <begin position="205"/>
        <end position="362"/>
    </location>
</feature>
<evidence type="ECO:0000313" key="3">
    <source>
        <dbReference type="Proteomes" id="UP000007635"/>
    </source>
</evidence>
<organism evidence="2 3">
    <name type="scientific">Gasterosteus aculeatus aculeatus</name>
    <name type="common">three-spined stickleback</name>
    <dbReference type="NCBI Taxonomy" id="481459"/>
    <lineage>
        <taxon>Eukaryota</taxon>
        <taxon>Metazoa</taxon>
        <taxon>Chordata</taxon>
        <taxon>Craniata</taxon>
        <taxon>Vertebrata</taxon>
        <taxon>Euteleostomi</taxon>
        <taxon>Actinopterygii</taxon>
        <taxon>Neopterygii</taxon>
        <taxon>Teleostei</taxon>
        <taxon>Neoteleostei</taxon>
        <taxon>Acanthomorphata</taxon>
        <taxon>Eupercaria</taxon>
        <taxon>Perciformes</taxon>
        <taxon>Cottioidei</taxon>
        <taxon>Gasterosteales</taxon>
        <taxon>Gasterosteidae</taxon>
        <taxon>Gasterosteus</taxon>
    </lineage>
</organism>
<proteinExistence type="predicted"/>
<dbReference type="InterPro" id="IPR058913">
    <property type="entry name" value="Integrase_dom_put"/>
</dbReference>
<evidence type="ECO:0000259" key="1">
    <source>
        <dbReference type="Pfam" id="PF24764"/>
    </source>
</evidence>
<dbReference type="Pfam" id="PF24764">
    <property type="entry name" value="rva_4"/>
    <property type="match status" value="1"/>
</dbReference>
<dbReference type="Ensembl" id="ENSGACT00000085367.1">
    <property type="protein sequence ID" value="ENSGACP00000042285.1"/>
    <property type="gene ID" value="ENSGACG00000036475.1"/>
</dbReference>
<reference evidence="2" key="2">
    <citation type="submission" date="2025-08" db="UniProtKB">
        <authorList>
            <consortium name="Ensembl"/>
        </authorList>
    </citation>
    <scope>IDENTIFICATION</scope>
</reference>
<dbReference type="Proteomes" id="UP000007635">
    <property type="component" value="Chromosome IV"/>
</dbReference>
<keyword evidence="3" id="KW-1185">Reference proteome</keyword>
<evidence type="ECO:0000313" key="2">
    <source>
        <dbReference type="Ensembl" id="ENSGACP00000042285.1"/>
    </source>
</evidence>
<dbReference type="InterPro" id="IPR012337">
    <property type="entry name" value="RNaseH-like_sf"/>
</dbReference>
<dbReference type="GeneTree" id="ENSGT00940000164996"/>
<name>A0AAQ4PTW2_GASAC</name>
<reference evidence="2 3" key="1">
    <citation type="journal article" date="2021" name="G3 (Bethesda)">
        <title>Improved contiguity of the threespine stickleback genome using long-read sequencing.</title>
        <authorList>
            <person name="Nath S."/>
            <person name="Shaw D.E."/>
            <person name="White M.A."/>
        </authorList>
    </citation>
    <scope>NUCLEOTIDE SEQUENCE [LARGE SCALE GENOMIC DNA]</scope>
    <source>
        <strain evidence="2 3">Lake Benthic</strain>
    </source>
</reference>
<sequence>MEDLRELSRVLVRDILNLAEDVEAGPAESEHVASKAEELIEVVGVISALFDKDIDHRVIANQEEVVHRFSGTRAHQAQHTQGPGRLPFDIPSAVLERQVLCGVPGVQIAAMFGVSKRTIRRRMQQYSLRKTDLYSAVNDEELDHIVSEIHRSHPNTGYKLMRGHLNARGVRVPSEYNNMESLRRVDAEGVYMRRLRLRVLRRRQYFVPGPNSLWHIDGHHKVISSVILADKQLVYLTVACNNRAHTVLQSFIAAVEQYGLPSRVRSDKGGENADVAEFMIRSRGTDRNSHITGRSVHNQQIERMWRDVYEHALDLFYQIFNSLEDQGTLNPDNEQSLDSFRDAWNFHGLRTERNRSPQQLWRSYREQGPEEDPTEYGIDWNGPHSLHGGTVSVPEVQLARELSDEEVAILPAPGVSVTDALRLYVETVEVLSRILD</sequence>
<dbReference type="GO" id="GO:0003676">
    <property type="term" value="F:nucleic acid binding"/>
    <property type="evidence" value="ECO:0007669"/>
    <property type="project" value="InterPro"/>
</dbReference>
<accession>A0AAQ4PTW2</accession>